<protein>
    <submittedName>
        <fullName evidence="6">Rieske (2Fe-2S) protein</fullName>
    </submittedName>
</protein>
<organism evidence="6 7">
    <name type="scientific">Cohnella nanjingensis</name>
    <dbReference type="NCBI Taxonomy" id="1387779"/>
    <lineage>
        <taxon>Bacteria</taxon>
        <taxon>Bacillati</taxon>
        <taxon>Bacillota</taxon>
        <taxon>Bacilli</taxon>
        <taxon>Bacillales</taxon>
        <taxon>Paenibacillaceae</taxon>
        <taxon>Cohnella</taxon>
    </lineage>
</organism>
<dbReference type="SUPFAM" id="SSF50022">
    <property type="entry name" value="ISP domain"/>
    <property type="match status" value="1"/>
</dbReference>
<dbReference type="Proteomes" id="UP000547209">
    <property type="component" value="Unassembled WGS sequence"/>
</dbReference>
<evidence type="ECO:0000256" key="4">
    <source>
        <dbReference type="ARBA" id="ARBA00023014"/>
    </source>
</evidence>
<comment type="caution">
    <text evidence="6">The sequence shown here is derived from an EMBL/GenBank/DDBJ whole genome shotgun (WGS) entry which is preliminary data.</text>
</comment>
<dbReference type="RefSeq" id="WP_185141092.1">
    <property type="nucleotide sequence ID" value="NZ_JACJVP010000003.1"/>
</dbReference>
<keyword evidence="1" id="KW-0001">2Fe-2S</keyword>
<sequence>MSETIIGPADQFTVWPAEVELDGAPYWLTRSEAGEYRLLLAVCPHAGGEVRWTEGTFFCPLHFWTFDREDGHCTNVDDERLQRRDVTLREDGVLVAAGELY</sequence>
<evidence type="ECO:0000256" key="3">
    <source>
        <dbReference type="ARBA" id="ARBA00023004"/>
    </source>
</evidence>
<reference evidence="6 7" key="1">
    <citation type="submission" date="2020-08" db="EMBL/GenBank/DDBJ databases">
        <title>Cohnella phylogeny.</title>
        <authorList>
            <person name="Dunlap C."/>
        </authorList>
    </citation>
    <scope>NUCLEOTIDE SEQUENCE [LARGE SCALE GENOMIC DNA]</scope>
    <source>
        <strain evidence="6 7">DSM 28246</strain>
    </source>
</reference>
<feature type="domain" description="Rieske" evidence="5">
    <location>
        <begin position="3"/>
        <end position="95"/>
    </location>
</feature>
<dbReference type="GO" id="GO:0004497">
    <property type="term" value="F:monooxygenase activity"/>
    <property type="evidence" value="ECO:0007669"/>
    <property type="project" value="UniProtKB-ARBA"/>
</dbReference>
<dbReference type="InterPro" id="IPR036922">
    <property type="entry name" value="Rieske_2Fe-2S_sf"/>
</dbReference>
<dbReference type="GO" id="GO:0016705">
    <property type="term" value="F:oxidoreductase activity, acting on paired donors, with incorporation or reduction of molecular oxygen"/>
    <property type="evidence" value="ECO:0007669"/>
    <property type="project" value="UniProtKB-ARBA"/>
</dbReference>
<dbReference type="InterPro" id="IPR017941">
    <property type="entry name" value="Rieske_2Fe-2S"/>
</dbReference>
<accession>A0A7X0RNT0</accession>
<proteinExistence type="predicted"/>
<dbReference type="EMBL" id="JACJVP010000003">
    <property type="protein sequence ID" value="MBB6669645.1"/>
    <property type="molecule type" value="Genomic_DNA"/>
</dbReference>
<evidence type="ECO:0000313" key="7">
    <source>
        <dbReference type="Proteomes" id="UP000547209"/>
    </source>
</evidence>
<keyword evidence="4" id="KW-0411">Iron-sulfur</keyword>
<evidence type="ECO:0000256" key="2">
    <source>
        <dbReference type="ARBA" id="ARBA00022723"/>
    </source>
</evidence>
<dbReference type="PROSITE" id="PS51296">
    <property type="entry name" value="RIESKE"/>
    <property type="match status" value="1"/>
</dbReference>
<dbReference type="Gene3D" id="2.102.10.10">
    <property type="entry name" value="Rieske [2Fe-2S] iron-sulphur domain"/>
    <property type="match status" value="1"/>
</dbReference>
<keyword evidence="2" id="KW-0479">Metal-binding</keyword>
<dbReference type="GO" id="GO:0051537">
    <property type="term" value="F:2 iron, 2 sulfur cluster binding"/>
    <property type="evidence" value="ECO:0007669"/>
    <property type="project" value="UniProtKB-KW"/>
</dbReference>
<dbReference type="GO" id="GO:0046872">
    <property type="term" value="F:metal ion binding"/>
    <property type="evidence" value="ECO:0007669"/>
    <property type="project" value="UniProtKB-KW"/>
</dbReference>
<keyword evidence="3" id="KW-0408">Iron</keyword>
<dbReference type="AlphaFoldDB" id="A0A7X0RNT0"/>
<gene>
    <name evidence="6" type="ORF">H7C19_02985</name>
</gene>
<name>A0A7X0RNT0_9BACL</name>
<evidence type="ECO:0000259" key="5">
    <source>
        <dbReference type="PROSITE" id="PS51296"/>
    </source>
</evidence>
<keyword evidence="7" id="KW-1185">Reference proteome</keyword>
<evidence type="ECO:0000313" key="6">
    <source>
        <dbReference type="EMBL" id="MBB6669645.1"/>
    </source>
</evidence>
<dbReference type="Pfam" id="PF00355">
    <property type="entry name" value="Rieske"/>
    <property type="match status" value="1"/>
</dbReference>
<evidence type="ECO:0000256" key="1">
    <source>
        <dbReference type="ARBA" id="ARBA00022714"/>
    </source>
</evidence>
<dbReference type="CDD" id="cd03467">
    <property type="entry name" value="Rieske"/>
    <property type="match status" value="1"/>
</dbReference>